<accession>C8X4M2</accession>
<feature type="transmembrane region" description="Helical" evidence="16">
    <location>
        <begin position="364"/>
        <end position="384"/>
    </location>
</feature>
<dbReference type="InterPro" id="IPR038377">
    <property type="entry name" value="Na/Glc_symporter_sf"/>
</dbReference>
<evidence type="ECO:0000256" key="3">
    <source>
        <dbReference type="ARBA" id="ARBA00022448"/>
    </source>
</evidence>
<feature type="transmembrane region" description="Helical" evidence="16">
    <location>
        <begin position="75"/>
        <end position="92"/>
    </location>
</feature>
<evidence type="ECO:0000256" key="14">
    <source>
        <dbReference type="ARBA" id="ARBA00082709"/>
    </source>
</evidence>
<dbReference type="STRING" id="485915.Dret_1961"/>
<evidence type="ECO:0000256" key="8">
    <source>
        <dbReference type="ARBA" id="ARBA00023053"/>
    </source>
</evidence>
<dbReference type="RefSeq" id="WP_015752388.1">
    <property type="nucleotide sequence ID" value="NC_013223.1"/>
</dbReference>
<keyword evidence="4 16" id="KW-1003">Cell membrane</keyword>
<dbReference type="Gene3D" id="1.20.1730.10">
    <property type="entry name" value="Sodium/glucose cotransporter"/>
    <property type="match status" value="1"/>
</dbReference>
<keyword evidence="6 16" id="KW-0769">Symport</keyword>
<dbReference type="AlphaFoldDB" id="C8X4M2"/>
<dbReference type="FunFam" id="1.20.1730.10:FF:000002">
    <property type="entry name" value="Sodium/proline symporter"/>
    <property type="match status" value="1"/>
</dbReference>
<dbReference type="InterPro" id="IPR001734">
    <property type="entry name" value="Na/solute_symporter"/>
</dbReference>
<dbReference type="InterPro" id="IPR011851">
    <property type="entry name" value="Na/Pro_symporter"/>
</dbReference>
<dbReference type="HOGENOM" id="CLU_018808_15_2_7"/>
<evidence type="ECO:0000256" key="5">
    <source>
        <dbReference type="ARBA" id="ARBA00022692"/>
    </source>
</evidence>
<feature type="transmembrane region" description="Helical" evidence="16">
    <location>
        <begin position="191"/>
        <end position="208"/>
    </location>
</feature>
<keyword evidence="18" id="KW-1185">Reference proteome</keyword>
<evidence type="ECO:0000256" key="6">
    <source>
        <dbReference type="ARBA" id="ARBA00022847"/>
    </source>
</evidence>
<dbReference type="GO" id="GO:0005298">
    <property type="term" value="F:proline:sodium symporter activity"/>
    <property type="evidence" value="ECO:0007669"/>
    <property type="project" value="UniProtKB-UniRule"/>
</dbReference>
<feature type="transmembrane region" description="Helical" evidence="16">
    <location>
        <begin position="126"/>
        <end position="151"/>
    </location>
</feature>
<evidence type="ECO:0000256" key="11">
    <source>
        <dbReference type="ARBA" id="ARBA00023201"/>
    </source>
</evidence>
<feature type="transmembrane region" description="Helical" evidence="16">
    <location>
        <begin position="6"/>
        <end position="26"/>
    </location>
</feature>
<dbReference type="PROSITE" id="PS50283">
    <property type="entry name" value="NA_SOLUT_SYMP_3"/>
    <property type="match status" value="1"/>
</dbReference>
<keyword evidence="8 16" id="KW-0915">Sodium</keyword>
<dbReference type="NCBIfam" id="TIGR00813">
    <property type="entry name" value="sss"/>
    <property type="match status" value="1"/>
</dbReference>
<feature type="transmembrane region" description="Helical" evidence="16">
    <location>
        <begin position="422"/>
        <end position="441"/>
    </location>
</feature>
<protein>
    <recommendedName>
        <fullName evidence="13 16">Sodium/proline symporter</fullName>
    </recommendedName>
    <alternativeName>
        <fullName evidence="14 16">Proline permease</fullName>
    </alternativeName>
</protein>
<evidence type="ECO:0000256" key="1">
    <source>
        <dbReference type="ARBA" id="ARBA00004651"/>
    </source>
</evidence>
<evidence type="ECO:0000256" key="7">
    <source>
        <dbReference type="ARBA" id="ARBA00022989"/>
    </source>
</evidence>
<dbReference type="PANTHER" id="PTHR48086:SF3">
    <property type="entry name" value="SODIUM_PROLINE SYMPORTER"/>
    <property type="match status" value="1"/>
</dbReference>
<keyword evidence="5 16" id="KW-0812">Transmembrane</keyword>
<dbReference type="GO" id="GO:0031402">
    <property type="term" value="F:sodium ion binding"/>
    <property type="evidence" value="ECO:0007669"/>
    <property type="project" value="UniProtKB-UniRule"/>
</dbReference>
<dbReference type="KEGG" id="drt:Dret_1961"/>
<evidence type="ECO:0000313" key="17">
    <source>
        <dbReference type="EMBL" id="ACV69245.1"/>
    </source>
</evidence>
<dbReference type="NCBIfam" id="TIGR02121">
    <property type="entry name" value="Na_Pro_sym"/>
    <property type="match status" value="1"/>
</dbReference>
<dbReference type="GO" id="GO:0015193">
    <property type="term" value="F:L-proline transmembrane transporter activity"/>
    <property type="evidence" value="ECO:0007669"/>
    <property type="project" value="TreeGrafter"/>
</dbReference>
<name>C8X4M2_DESRD</name>
<dbReference type="Pfam" id="PF00474">
    <property type="entry name" value="SSF"/>
    <property type="match status" value="1"/>
</dbReference>
<reference evidence="18" key="1">
    <citation type="submission" date="2009-09" db="EMBL/GenBank/DDBJ databases">
        <title>The complete chromosome of Desulfohalobium retbaense DSM 5692.</title>
        <authorList>
            <consortium name="US DOE Joint Genome Institute (JGI-PGF)"/>
            <person name="Lucas S."/>
            <person name="Copeland A."/>
            <person name="Lapidus A."/>
            <person name="Glavina del Rio T."/>
            <person name="Dalin E."/>
            <person name="Tice H."/>
            <person name="Bruce D."/>
            <person name="Goodwin L."/>
            <person name="Pitluck S."/>
            <person name="Kyrpides N."/>
            <person name="Mavromatis K."/>
            <person name="Ivanova N."/>
            <person name="Mikhailova N."/>
            <person name="Munk A.C."/>
            <person name="Brettin T."/>
            <person name="Detter J.C."/>
            <person name="Han C."/>
            <person name="Tapia R."/>
            <person name="Larimer F."/>
            <person name="Land M."/>
            <person name="Hauser L."/>
            <person name="Markowitz V."/>
            <person name="Cheng J.-F."/>
            <person name="Hugenholtz P."/>
            <person name="Woyke T."/>
            <person name="Wu D."/>
            <person name="Spring S."/>
            <person name="Klenk H.-P."/>
            <person name="Eisen J.A."/>
        </authorList>
    </citation>
    <scope>NUCLEOTIDE SEQUENCE [LARGE SCALE GENOMIC DNA]</scope>
    <source>
        <strain evidence="18">DSM 5692</strain>
    </source>
</reference>
<keyword evidence="10 16" id="KW-0472">Membrane</keyword>
<dbReference type="eggNOG" id="COG0591">
    <property type="taxonomic scope" value="Bacteria"/>
</dbReference>
<feature type="transmembrane region" description="Helical" evidence="16">
    <location>
        <begin position="396"/>
        <end position="415"/>
    </location>
</feature>
<sequence>MMSVPTFTSFVVYLIVMMSIGIFFYYRTKNLSDYILGGRQLSPAVAALSAGASDMSGWLLLGLPGAMYAGGMNNIWIAVGLSIGAYLNWQFVAKKLRTYTEKAGDAITLPDYLENRFGDSSRILRVISAIVILIFFTIYVSSGLVGGAILFEKTFGLNYQLALWVGALVIVAYTFLGGFMAVSLTDFLQGTLMFIALLVVPAVVIAKMGDWGTVVDKVAHVDAKYVDAFSGMTLLSIISLMAWGLGYFGQPHILARFMAIRRAKDVPKAQMVGMTWMVLGLFGAIFTGFAGIAYYVGSPLENSETVFIALTQALFNPWIAGILLAAILSAIMSTVDSQLLVCSSAIAEDFYKQILRKEAPQNELVWIGRVSVLILALIATSLAADPNSKVLDLVAYAWGGFGAAFGPVVILSLFWRRMTRNGTLAGMIVGAVTVIVWKHMTGGLFDLYEILPGFLFCALTVIIVSLLDKAPGKSVTEVFDSV</sequence>
<evidence type="ECO:0000256" key="4">
    <source>
        <dbReference type="ARBA" id="ARBA00022475"/>
    </source>
</evidence>
<evidence type="ECO:0000256" key="16">
    <source>
        <dbReference type="RuleBase" id="RU366012"/>
    </source>
</evidence>
<evidence type="ECO:0000256" key="2">
    <source>
        <dbReference type="ARBA" id="ARBA00006434"/>
    </source>
</evidence>
<keyword evidence="3 16" id="KW-0813">Transport</keyword>
<comment type="subcellular location">
    <subcellularLocation>
        <location evidence="1 16">Cell membrane</location>
        <topology evidence="1 16">Multi-pass membrane protein</topology>
    </subcellularLocation>
</comment>
<dbReference type="InterPro" id="IPR018212">
    <property type="entry name" value="Na/solute_symporter_CS"/>
</dbReference>
<comment type="catalytic activity">
    <reaction evidence="12">
        <text>L-proline(in) + Na(+)(in) = L-proline(out) + Na(+)(out)</text>
        <dbReference type="Rhea" id="RHEA:28967"/>
        <dbReference type="ChEBI" id="CHEBI:29101"/>
        <dbReference type="ChEBI" id="CHEBI:60039"/>
    </reaction>
</comment>
<dbReference type="Proteomes" id="UP000001052">
    <property type="component" value="Chromosome"/>
</dbReference>
<dbReference type="PROSITE" id="PS00456">
    <property type="entry name" value="NA_SOLUT_SYMP_1"/>
    <property type="match status" value="1"/>
</dbReference>
<evidence type="ECO:0000256" key="13">
    <source>
        <dbReference type="ARBA" id="ARBA00067214"/>
    </source>
</evidence>
<evidence type="ECO:0000256" key="9">
    <source>
        <dbReference type="ARBA" id="ARBA00023065"/>
    </source>
</evidence>
<keyword evidence="16" id="KW-0029">Amino-acid transport</keyword>
<feature type="transmembrane region" description="Helical" evidence="16">
    <location>
        <begin position="317"/>
        <end position="343"/>
    </location>
</feature>
<comment type="function">
    <text evidence="16">Catalyzes the sodium-dependent uptake of extracellular L-proline.</text>
</comment>
<dbReference type="InterPro" id="IPR050277">
    <property type="entry name" value="Sodium:Solute_Symporter"/>
</dbReference>
<evidence type="ECO:0000256" key="12">
    <source>
        <dbReference type="ARBA" id="ARBA00033708"/>
    </source>
</evidence>
<proteinExistence type="inferred from homology"/>
<dbReference type="CDD" id="cd11475">
    <property type="entry name" value="SLC5sbd_PutP"/>
    <property type="match status" value="1"/>
</dbReference>
<keyword evidence="7 16" id="KW-1133">Transmembrane helix</keyword>
<feature type="transmembrane region" description="Helical" evidence="16">
    <location>
        <begin position="228"/>
        <end position="248"/>
    </location>
</feature>
<dbReference type="GO" id="GO:0015824">
    <property type="term" value="P:proline transport"/>
    <property type="evidence" value="ECO:0007669"/>
    <property type="project" value="UniProtKB-UniRule"/>
</dbReference>
<evidence type="ECO:0000256" key="10">
    <source>
        <dbReference type="ARBA" id="ARBA00023136"/>
    </source>
</evidence>
<dbReference type="PANTHER" id="PTHR48086">
    <property type="entry name" value="SODIUM/PROLINE SYMPORTER-RELATED"/>
    <property type="match status" value="1"/>
</dbReference>
<comment type="similarity">
    <text evidence="2 15">Belongs to the sodium:solute symporter (SSF) (TC 2.A.21) family.</text>
</comment>
<reference evidence="17 18" key="2">
    <citation type="journal article" date="2010" name="Stand. Genomic Sci.">
        <title>Complete genome sequence of Desulfohalobium retbaense type strain (HR(100)).</title>
        <authorList>
            <person name="Spring S."/>
            <person name="Nolan M."/>
            <person name="Lapidus A."/>
            <person name="Glavina Del Rio T."/>
            <person name="Copeland A."/>
            <person name="Tice H."/>
            <person name="Cheng J.F."/>
            <person name="Lucas S."/>
            <person name="Land M."/>
            <person name="Chen F."/>
            <person name="Bruce D."/>
            <person name="Goodwin L."/>
            <person name="Pitluck S."/>
            <person name="Ivanova N."/>
            <person name="Mavromatis K."/>
            <person name="Mikhailova N."/>
            <person name="Pati A."/>
            <person name="Chen A."/>
            <person name="Palaniappan K."/>
            <person name="Hauser L."/>
            <person name="Chang Y.J."/>
            <person name="Jeffries C.D."/>
            <person name="Munk C."/>
            <person name="Kiss H."/>
            <person name="Chain P."/>
            <person name="Han C."/>
            <person name="Brettin T."/>
            <person name="Detter J.C."/>
            <person name="Schuler E."/>
            <person name="Goker M."/>
            <person name="Rohde M."/>
            <person name="Bristow J."/>
            <person name="Eisen J.A."/>
            <person name="Markowitz V."/>
            <person name="Hugenholtz P."/>
            <person name="Kyrpides N.C."/>
            <person name="Klenk H.P."/>
        </authorList>
    </citation>
    <scope>NUCLEOTIDE SEQUENCE [LARGE SCALE GENOMIC DNA]</scope>
    <source>
        <strain evidence="17 18">DSM 5692</strain>
    </source>
</reference>
<keyword evidence="9 16" id="KW-0406">Ion transport</keyword>
<keyword evidence="11 16" id="KW-0739">Sodium transport</keyword>
<gene>
    <name evidence="17" type="ordered locus">Dret_1961</name>
</gene>
<feature type="transmembrane region" description="Helical" evidence="16">
    <location>
        <begin position="269"/>
        <end position="297"/>
    </location>
</feature>
<evidence type="ECO:0000256" key="15">
    <source>
        <dbReference type="RuleBase" id="RU362091"/>
    </source>
</evidence>
<evidence type="ECO:0000313" key="18">
    <source>
        <dbReference type="Proteomes" id="UP000001052"/>
    </source>
</evidence>
<dbReference type="GO" id="GO:0005886">
    <property type="term" value="C:plasma membrane"/>
    <property type="evidence" value="ECO:0007669"/>
    <property type="project" value="UniProtKB-SubCell"/>
</dbReference>
<feature type="transmembrane region" description="Helical" evidence="16">
    <location>
        <begin position="447"/>
        <end position="467"/>
    </location>
</feature>
<feature type="transmembrane region" description="Helical" evidence="16">
    <location>
        <begin position="163"/>
        <end position="184"/>
    </location>
</feature>
<dbReference type="EMBL" id="CP001734">
    <property type="protein sequence ID" value="ACV69245.1"/>
    <property type="molecule type" value="Genomic_DNA"/>
</dbReference>
<organism evidence="17 18">
    <name type="scientific">Desulfohalobium retbaense (strain ATCC 49708 / DSM 5692 / JCM 16813 / HR100)</name>
    <dbReference type="NCBI Taxonomy" id="485915"/>
    <lineage>
        <taxon>Bacteria</taxon>
        <taxon>Pseudomonadati</taxon>
        <taxon>Thermodesulfobacteriota</taxon>
        <taxon>Desulfovibrionia</taxon>
        <taxon>Desulfovibrionales</taxon>
        <taxon>Desulfohalobiaceae</taxon>
        <taxon>Desulfohalobium</taxon>
    </lineage>
</organism>